<dbReference type="EMBL" id="CM034400">
    <property type="protein sequence ID" value="KAJ0175980.1"/>
    <property type="molecule type" value="Genomic_DNA"/>
</dbReference>
<protein>
    <submittedName>
        <fullName evidence="1">Uncharacterized protein</fullName>
    </submittedName>
</protein>
<organism evidence="1 2">
    <name type="scientific">Dendrolimus kikuchii</name>
    <dbReference type="NCBI Taxonomy" id="765133"/>
    <lineage>
        <taxon>Eukaryota</taxon>
        <taxon>Metazoa</taxon>
        <taxon>Ecdysozoa</taxon>
        <taxon>Arthropoda</taxon>
        <taxon>Hexapoda</taxon>
        <taxon>Insecta</taxon>
        <taxon>Pterygota</taxon>
        <taxon>Neoptera</taxon>
        <taxon>Endopterygota</taxon>
        <taxon>Lepidoptera</taxon>
        <taxon>Glossata</taxon>
        <taxon>Ditrysia</taxon>
        <taxon>Bombycoidea</taxon>
        <taxon>Lasiocampidae</taxon>
        <taxon>Dendrolimus</taxon>
    </lineage>
</organism>
<comment type="caution">
    <text evidence="1">The sequence shown here is derived from an EMBL/GenBank/DDBJ whole genome shotgun (WGS) entry which is preliminary data.</text>
</comment>
<proteinExistence type="predicted"/>
<keyword evidence="2" id="KW-1185">Reference proteome</keyword>
<gene>
    <name evidence="1" type="ORF">K1T71_008154</name>
</gene>
<dbReference type="Proteomes" id="UP000824533">
    <property type="component" value="Linkage Group LG14"/>
</dbReference>
<reference evidence="1 2" key="1">
    <citation type="journal article" date="2021" name="Front. Genet.">
        <title>Chromosome-Level Genome Assembly Reveals Significant Gene Expansion in the Toll and IMD Signaling Pathways of Dendrolimus kikuchii.</title>
        <authorList>
            <person name="Zhou J."/>
            <person name="Wu P."/>
            <person name="Xiong Z."/>
            <person name="Liu N."/>
            <person name="Zhao N."/>
            <person name="Ji M."/>
            <person name="Qiu Y."/>
            <person name="Yang B."/>
        </authorList>
    </citation>
    <scope>NUCLEOTIDE SEQUENCE [LARGE SCALE GENOMIC DNA]</scope>
    <source>
        <strain evidence="1">Ann1</strain>
    </source>
</reference>
<name>A0ACC1CWF7_9NEOP</name>
<accession>A0ACC1CWF7</accession>
<evidence type="ECO:0000313" key="2">
    <source>
        <dbReference type="Proteomes" id="UP000824533"/>
    </source>
</evidence>
<evidence type="ECO:0000313" key="1">
    <source>
        <dbReference type="EMBL" id="KAJ0175980.1"/>
    </source>
</evidence>
<sequence length="318" mass="36403">MRKPMILLLLLYLYKGYCEDDNSVTEESFDFKYFKSTTKQYDISEFIVTETYKYEDSDINKTKKIIKLNLKANHRKEGPKSKDPAVHCSSHQSCYECVGNNEINCGWCHNIGCVKNTSRLCPGVKNINLTVDQSCPYIKHQGPILIPAGVKINLKVKLHAPDPVIYYKEIKCQIKLKNRITHLKGLIFNDIVHCYPTNLDIKLNGNVAGGSFKLIWGGVQPYSNQIPIEVYKCESLAKDCNSCKLLPSEYGCGWCNDIKECVIGVKCNNFMTWHLNRLTCDPYGNFNHLLDKMHFKLKTRLLFIIVFHESQMLNAAVS</sequence>